<evidence type="ECO:0000256" key="2">
    <source>
        <dbReference type="SAM" id="Phobius"/>
    </source>
</evidence>
<gene>
    <name evidence="3" type="ORF">M407DRAFT_21952</name>
</gene>
<dbReference type="HOGENOM" id="CLU_053888_2_0_1"/>
<keyword evidence="4" id="KW-1185">Reference proteome</keyword>
<keyword evidence="2" id="KW-0812">Transmembrane</keyword>
<dbReference type="CDD" id="cd12087">
    <property type="entry name" value="TM_EGFR-like"/>
    <property type="match status" value="1"/>
</dbReference>
<evidence type="ECO:0008006" key="5">
    <source>
        <dbReference type="Google" id="ProtNLM"/>
    </source>
</evidence>
<evidence type="ECO:0000256" key="1">
    <source>
        <dbReference type="SAM" id="MobiDB-lite"/>
    </source>
</evidence>
<proteinExistence type="predicted"/>
<dbReference type="AlphaFoldDB" id="A0A0C3QD94"/>
<dbReference type="NCBIfam" id="TIGR01167">
    <property type="entry name" value="LPXTG_anchor"/>
    <property type="match status" value="1"/>
</dbReference>
<reference evidence="3 4" key="1">
    <citation type="submission" date="2014-04" db="EMBL/GenBank/DDBJ databases">
        <authorList>
            <consortium name="DOE Joint Genome Institute"/>
            <person name="Kuo A."/>
            <person name="Girlanda M."/>
            <person name="Perotto S."/>
            <person name="Kohler A."/>
            <person name="Nagy L.G."/>
            <person name="Floudas D."/>
            <person name="Copeland A."/>
            <person name="Barry K.W."/>
            <person name="Cichocki N."/>
            <person name="Veneault-Fourrey C."/>
            <person name="LaButti K."/>
            <person name="Lindquist E.A."/>
            <person name="Lipzen A."/>
            <person name="Lundell T."/>
            <person name="Morin E."/>
            <person name="Murat C."/>
            <person name="Sun H."/>
            <person name="Tunlid A."/>
            <person name="Henrissat B."/>
            <person name="Grigoriev I.V."/>
            <person name="Hibbett D.S."/>
            <person name="Martin F."/>
            <person name="Nordberg H.P."/>
            <person name="Cantor M.N."/>
            <person name="Hua S.X."/>
        </authorList>
    </citation>
    <scope>NUCLEOTIDE SEQUENCE [LARGE SCALE GENOMIC DNA]</scope>
    <source>
        <strain evidence="3 4">MUT 4182</strain>
    </source>
</reference>
<organism evidence="3 4">
    <name type="scientific">Tulasnella calospora MUT 4182</name>
    <dbReference type="NCBI Taxonomy" id="1051891"/>
    <lineage>
        <taxon>Eukaryota</taxon>
        <taxon>Fungi</taxon>
        <taxon>Dikarya</taxon>
        <taxon>Basidiomycota</taxon>
        <taxon>Agaricomycotina</taxon>
        <taxon>Agaricomycetes</taxon>
        <taxon>Cantharellales</taxon>
        <taxon>Tulasnellaceae</taxon>
        <taxon>Tulasnella</taxon>
    </lineage>
</organism>
<dbReference type="OrthoDB" id="2526171at2759"/>
<dbReference type="STRING" id="1051891.A0A0C3QD94"/>
<name>A0A0C3QD94_9AGAM</name>
<keyword evidence="2" id="KW-0472">Membrane</keyword>
<feature type="transmembrane region" description="Helical" evidence="2">
    <location>
        <begin position="89"/>
        <end position="108"/>
    </location>
</feature>
<evidence type="ECO:0000313" key="3">
    <source>
        <dbReference type="EMBL" id="KIO28875.1"/>
    </source>
</evidence>
<protein>
    <recommendedName>
        <fullName evidence="5">Transmembrane protein</fullName>
    </recommendedName>
</protein>
<reference evidence="4" key="2">
    <citation type="submission" date="2015-01" db="EMBL/GenBank/DDBJ databases">
        <title>Evolutionary Origins and Diversification of the Mycorrhizal Mutualists.</title>
        <authorList>
            <consortium name="DOE Joint Genome Institute"/>
            <consortium name="Mycorrhizal Genomics Consortium"/>
            <person name="Kohler A."/>
            <person name="Kuo A."/>
            <person name="Nagy L.G."/>
            <person name="Floudas D."/>
            <person name="Copeland A."/>
            <person name="Barry K.W."/>
            <person name="Cichocki N."/>
            <person name="Veneault-Fourrey C."/>
            <person name="LaButti K."/>
            <person name="Lindquist E.A."/>
            <person name="Lipzen A."/>
            <person name="Lundell T."/>
            <person name="Morin E."/>
            <person name="Murat C."/>
            <person name="Riley R."/>
            <person name="Ohm R."/>
            <person name="Sun H."/>
            <person name="Tunlid A."/>
            <person name="Henrissat B."/>
            <person name="Grigoriev I.V."/>
            <person name="Hibbett D.S."/>
            <person name="Martin F."/>
        </authorList>
    </citation>
    <scope>NUCLEOTIDE SEQUENCE [LARGE SCALE GENOMIC DNA]</scope>
    <source>
        <strain evidence="4">MUT 4182</strain>
    </source>
</reference>
<accession>A0A0C3QD94</accession>
<sequence>MVTLGGYPVDIPVGTGVPAWAYQNISVTDGRWDASLALPQASAAPESTYYGTPTASISYRINTSGDVTSAAATETGSPSTGGKSNAGPIAGGVIGGIALLALIGGLVWRRMRRRDNEDVPPSPTAYYPPGAPQMEASHYPPGILQMEDYPSGGPQMAEANYPPMAGYGVSYPSPSPTMFPGSHSTTSIPQKLYDPEDPSTFPKTPASFGYQSTTVNYSASTPSNDGSTLVGRYPGSPEIYKR</sequence>
<evidence type="ECO:0000313" key="4">
    <source>
        <dbReference type="Proteomes" id="UP000054248"/>
    </source>
</evidence>
<feature type="region of interest" description="Disordered" evidence="1">
    <location>
        <begin position="219"/>
        <end position="242"/>
    </location>
</feature>
<keyword evidence="2" id="KW-1133">Transmembrane helix</keyword>
<dbReference type="Proteomes" id="UP000054248">
    <property type="component" value="Unassembled WGS sequence"/>
</dbReference>
<dbReference type="EMBL" id="KN822989">
    <property type="protein sequence ID" value="KIO28875.1"/>
    <property type="molecule type" value="Genomic_DNA"/>
</dbReference>